<dbReference type="Proteomes" id="UP000663505">
    <property type="component" value="Chromosome"/>
</dbReference>
<evidence type="ECO:0000259" key="1">
    <source>
        <dbReference type="Pfam" id="PF03235"/>
    </source>
</evidence>
<dbReference type="InterPro" id="IPR004919">
    <property type="entry name" value="GmrSD_N"/>
</dbReference>
<reference evidence="2 3" key="1">
    <citation type="submission" date="2021-02" db="EMBL/GenBank/DDBJ databases">
        <title>Alicyclobacillus curvatus sp. nov. and Alicyclobacillus mengziensis sp. nov., two acidophilic bacteria isolated from acid mine drainage.</title>
        <authorList>
            <person name="Huang Y."/>
        </authorList>
    </citation>
    <scope>NUCLEOTIDE SEQUENCE [LARGE SCALE GENOMIC DNA]</scope>
    <source>
        <strain evidence="2 3">S30H14</strain>
    </source>
</reference>
<dbReference type="AlphaFoldDB" id="A0A9X7W0R0"/>
<evidence type="ECO:0000313" key="3">
    <source>
        <dbReference type="Proteomes" id="UP000663505"/>
    </source>
</evidence>
<organism evidence="2 3">
    <name type="scientific">Alicyclobacillus mengziensis</name>
    <dbReference type="NCBI Taxonomy" id="2931921"/>
    <lineage>
        <taxon>Bacteria</taxon>
        <taxon>Bacillati</taxon>
        <taxon>Bacillota</taxon>
        <taxon>Bacilli</taxon>
        <taxon>Bacillales</taxon>
        <taxon>Alicyclobacillaceae</taxon>
        <taxon>Alicyclobacillus</taxon>
    </lineage>
</organism>
<keyword evidence="3" id="KW-1185">Reference proteome</keyword>
<dbReference type="Pfam" id="PF03235">
    <property type="entry name" value="GmrSD_N"/>
    <property type="match status" value="1"/>
</dbReference>
<proteinExistence type="predicted"/>
<dbReference type="RefSeq" id="WP_206657973.1">
    <property type="nucleotide sequence ID" value="NZ_CP071182.1"/>
</dbReference>
<dbReference type="PANTHER" id="PTHR39639">
    <property type="entry name" value="CHROMOSOME 16, WHOLE GENOME SHOTGUN SEQUENCE"/>
    <property type="match status" value="1"/>
</dbReference>
<name>A0A9X7W0R0_9BACL</name>
<feature type="domain" description="GmrSD restriction endonucleases N-terminal" evidence="1">
    <location>
        <begin position="15"/>
        <end position="155"/>
    </location>
</feature>
<gene>
    <name evidence="2" type="ORF">JZ786_06650</name>
</gene>
<dbReference type="KEGG" id="afx:JZ786_06650"/>
<dbReference type="PANTHER" id="PTHR39639:SF1">
    <property type="entry name" value="DUF262 DOMAIN-CONTAINING PROTEIN"/>
    <property type="match status" value="1"/>
</dbReference>
<dbReference type="EMBL" id="CP071182">
    <property type="protein sequence ID" value="QSO48643.1"/>
    <property type="molecule type" value="Genomic_DNA"/>
</dbReference>
<accession>A0A9X7W0R0</accession>
<evidence type="ECO:0000313" key="2">
    <source>
        <dbReference type="EMBL" id="QSO48643.1"/>
    </source>
</evidence>
<sequence length="344" mass="39585">MKASKVKYKIEQLQKMYKKSKISFDLSIQRKKNIWDTKRQSMFIHSVLAGYPIPNLFATREETVFYLLDGKQRLSSIFAYVDGEYALAGTPKVDDTEVAGLTFSQLLEEFQQRILGYVFEIDVVEEISQSEMEDIFCRLNNGVPLRPIETTRALLGKKALEFVERMAKTPFFVEKVNLSTPARNHFVDQELVLQILALVHNPETGFSKKEMTTFVETLRDDENRDRFKSKLDNACFYLNEAFPSKEKLLRKVHIPMLFKLTLDLQHKGIEIPAEVFGAWVRGFLEAPPEAYVEAHSSGSAKRENVQKRLSLMIQAFEEHFQMKLPDGTLKAENEVAATVETIQE</sequence>
<protein>
    <submittedName>
        <fullName evidence="2">DUF262 domain-containing protein</fullName>
    </submittedName>
</protein>